<dbReference type="Pfam" id="PF00589">
    <property type="entry name" value="Phage_integrase"/>
    <property type="match status" value="1"/>
</dbReference>
<dbReference type="GO" id="GO:0006310">
    <property type="term" value="P:DNA recombination"/>
    <property type="evidence" value="ECO:0007669"/>
    <property type="project" value="UniProtKB-KW"/>
</dbReference>
<dbReference type="AlphaFoldDB" id="A0A2T4IP59"/>
<feature type="compositionally biased region" description="Basic and acidic residues" evidence="5">
    <location>
        <begin position="342"/>
        <end position="352"/>
    </location>
</feature>
<dbReference type="GO" id="GO:0015074">
    <property type="term" value="P:DNA integration"/>
    <property type="evidence" value="ECO:0007669"/>
    <property type="project" value="UniProtKB-KW"/>
</dbReference>
<feature type="compositionally biased region" description="Basic residues" evidence="5">
    <location>
        <begin position="353"/>
        <end position="368"/>
    </location>
</feature>
<name>A0A2T4IP59_9HYPH</name>
<dbReference type="EMBL" id="PZJX01000050">
    <property type="protein sequence ID" value="PTE07383.1"/>
    <property type="molecule type" value="Genomic_DNA"/>
</dbReference>
<feature type="region of interest" description="Disordered" evidence="5">
    <location>
        <begin position="337"/>
        <end position="368"/>
    </location>
</feature>
<dbReference type="InterPro" id="IPR050090">
    <property type="entry name" value="Tyrosine_recombinase_XerCD"/>
</dbReference>
<evidence type="ECO:0000256" key="4">
    <source>
        <dbReference type="ARBA" id="ARBA00023172"/>
    </source>
</evidence>
<dbReference type="Gene3D" id="1.10.443.10">
    <property type="entry name" value="Intergrase catalytic core"/>
    <property type="match status" value="1"/>
</dbReference>
<dbReference type="InterPro" id="IPR013762">
    <property type="entry name" value="Integrase-like_cat_sf"/>
</dbReference>
<evidence type="ECO:0000259" key="6">
    <source>
        <dbReference type="PROSITE" id="PS51898"/>
    </source>
</evidence>
<evidence type="ECO:0000256" key="1">
    <source>
        <dbReference type="ARBA" id="ARBA00008857"/>
    </source>
</evidence>
<dbReference type="SUPFAM" id="SSF56349">
    <property type="entry name" value="DNA breaking-rejoining enzymes"/>
    <property type="match status" value="1"/>
</dbReference>
<organism evidence="7 8">
    <name type="scientific">Mesorhizobium helmanticense</name>
    <dbReference type="NCBI Taxonomy" id="1776423"/>
    <lineage>
        <taxon>Bacteria</taxon>
        <taxon>Pseudomonadati</taxon>
        <taxon>Pseudomonadota</taxon>
        <taxon>Alphaproteobacteria</taxon>
        <taxon>Hyphomicrobiales</taxon>
        <taxon>Phyllobacteriaceae</taxon>
        <taxon>Mesorhizobium</taxon>
    </lineage>
</organism>
<dbReference type="Gene3D" id="1.10.150.130">
    <property type="match status" value="1"/>
</dbReference>
<dbReference type="GO" id="GO:0003677">
    <property type="term" value="F:DNA binding"/>
    <property type="evidence" value="ECO:0007669"/>
    <property type="project" value="UniProtKB-KW"/>
</dbReference>
<dbReference type="Proteomes" id="UP000240259">
    <property type="component" value="Unassembled WGS sequence"/>
</dbReference>
<dbReference type="InterPro" id="IPR002104">
    <property type="entry name" value="Integrase_catalytic"/>
</dbReference>
<protein>
    <recommendedName>
        <fullName evidence="6">Tyr recombinase domain-containing protein</fullName>
    </recommendedName>
</protein>
<reference evidence="7 8" key="1">
    <citation type="submission" date="2018-03" db="EMBL/GenBank/DDBJ databases">
        <title>Genome sequence of the symbiotic type strain Mesorhizobium helmanticense CSLC115NT isolated from Lotus corniculatus nodules.</title>
        <authorList>
            <person name="Sannazzaro A.I."/>
            <person name="Torres Tejerizo G.A."/>
            <person name="Dip D."/>
            <person name="Caballero M."/>
            <person name="Pistorio M."/>
            <person name="Estrella M.J."/>
        </authorList>
    </citation>
    <scope>NUCLEOTIDE SEQUENCE [LARGE SCALE GENOMIC DNA]</scope>
    <source>
        <strain evidence="7 8">CSLC115N</strain>
    </source>
</reference>
<dbReference type="PANTHER" id="PTHR30349">
    <property type="entry name" value="PHAGE INTEGRASE-RELATED"/>
    <property type="match status" value="1"/>
</dbReference>
<dbReference type="InterPro" id="IPR010998">
    <property type="entry name" value="Integrase_recombinase_N"/>
</dbReference>
<accession>A0A2T4IP59</accession>
<dbReference type="InterPro" id="IPR011010">
    <property type="entry name" value="DNA_brk_join_enz"/>
</dbReference>
<evidence type="ECO:0000313" key="8">
    <source>
        <dbReference type="Proteomes" id="UP000240259"/>
    </source>
</evidence>
<feature type="region of interest" description="Disordered" evidence="5">
    <location>
        <begin position="1"/>
        <end position="21"/>
    </location>
</feature>
<keyword evidence="3" id="KW-0238">DNA-binding</keyword>
<comment type="similarity">
    <text evidence="1">Belongs to the 'phage' integrase family.</text>
</comment>
<gene>
    <name evidence="7" type="ORF">C9427_27170</name>
</gene>
<evidence type="ECO:0000256" key="5">
    <source>
        <dbReference type="SAM" id="MobiDB-lite"/>
    </source>
</evidence>
<evidence type="ECO:0000313" key="7">
    <source>
        <dbReference type="EMBL" id="PTE07383.1"/>
    </source>
</evidence>
<evidence type="ECO:0000256" key="2">
    <source>
        <dbReference type="ARBA" id="ARBA00022908"/>
    </source>
</evidence>
<sequence>MARRNRHGLPLHVSPAPDRHGKTRLRFRKGLYSTYLHAPLDTEEFWQEYQAALAGVKAASQHIGASRHKPGSLAALALSYYQSPEFIGLRDSTKAVRRGIIDRFVRKAGADPVRLIERKHVKAIIGGMASTPHAANNLLKALRLLLDFAMDIELIERNPARGIKGFKVATKGFATWSEADIAAYEKAHPIGTRARLAMALLLYTGQRRGDVVRMGWQHVVANRIAVRQSKTGARLELKIHKALADALAHTERTNLTFLVTENGAPFSPAGFGNLFREWCDTAGLKGRSAHGLRKSAAKRVADAGRSTNQIQALTGHATLQEVGRYTRAADQMKLADQAVDSMPDRSDREHNFPNRKTRLDKHARKALK</sequence>
<keyword evidence="2" id="KW-0229">DNA integration</keyword>
<dbReference type="PANTHER" id="PTHR30349:SF64">
    <property type="entry name" value="PROPHAGE INTEGRASE INTD-RELATED"/>
    <property type="match status" value="1"/>
</dbReference>
<dbReference type="OrthoDB" id="7873969at2"/>
<keyword evidence="4" id="KW-0233">DNA recombination</keyword>
<proteinExistence type="inferred from homology"/>
<comment type="caution">
    <text evidence="7">The sequence shown here is derived from an EMBL/GenBank/DDBJ whole genome shotgun (WGS) entry which is preliminary data.</text>
</comment>
<feature type="domain" description="Tyr recombinase" evidence="6">
    <location>
        <begin position="171"/>
        <end position="339"/>
    </location>
</feature>
<dbReference type="PROSITE" id="PS51898">
    <property type="entry name" value="TYR_RECOMBINASE"/>
    <property type="match status" value="1"/>
</dbReference>
<evidence type="ECO:0000256" key="3">
    <source>
        <dbReference type="ARBA" id="ARBA00023125"/>
    </source>
</evidence>
<keyword evidence="8" id="KW-1185">Reference proteome</keyword>